<dbReference type="PANTHER" id="PTHR47447">
    <property type="entry name" value="OS03G0856100 PROTEIN"/>
    <property type="match status" value="1"/>
</dbReference>
<feature type="region of interest" description="Disordered" evidence="3">
    <location>
        <begin position="172"/>
        <end position="201"/>
    </location>
</feature>
<dbReference type="Gene3D" id="1.25.40.10">
    <property type="entry name" value="Tetratricopeptide repeat domain"/>
    <property type="match status" value="2"/>
</dbReference>
<feature type="region of interest" description="Disordered" evidence="3">
    <location>
        <begin position="1575"/>
        <end position="1656"/>
    </location>
</feature>
<feature type="compositionally biased region" description="Polar residues" evidence="3">
    <location>
        <begin position="1640"/>
        <end position="1656"/>
    </location>
</feature>
<dbReference type="Proteomes" id="UP000186817">
    <property type="component" value="Unassembled WGS sequence"/>
</dbReference>
<dbReference type="EMBL" id="LSRX01000169">
    <property type="protein sequence ID" value="OLQ06036.1"/>
    <property type="molecule type" value="Genomic_DNA"/>
</dbReference>
<keyword evidence="2" id="KW-0175">Coiled coil</keyword>
<accession>A0A1Q9EF11</accession>
<organism evidence="4 5">
    <name type="scientific">Symbiodinium microadriaticum</name>
    <name type="common">Dinoflagellate</name>
    <name type="synonym">Zooxanthella microadriatica</name>
    <dbReference type="NCBI Taxonomy" id="2951"/>
    <lineage>
        <taxon>Eukaryota</taxon>
        <taxon>Sar</taxon>
        <taxon>Alveolata</taxon>
        <taxon>Dinophyceae</taxon>
        <taxon>Suessiales</taxon>
        <taxon>Symbiodiniaceae</taxon>
        <taxon>Symbiodinium</taxon>
    </lineage>
</organism>
<feature type="compositionally biased region" description="Polar residues" evidence="3">
    <location>
        <begin position="1410"/>
        <end position="1421"/>
    </location>
</feature>
<dbReference type="Pfam" id="PF01535">
    <property type="entry name" value="PPR"/>
    <property type="match status" value="2"/>
</dbReference>
<evidence type="ECO:0000256" key="2">
    <source>
        <dbReference type="SAM" id="Coils"/>
    </source>
</evidence>
<comment type="caution">
    <text evidence="4">The sequence shown here is derived from an EMBL/GenBank/DDBJ whole genome shotgun (WGS) entry which is preliminary data.</text>
</comment>
<protein>
    <submittedName>
        <fullName evidence="4">Pentatricopeptide repeat-containing protein, chloroplastic</fullName>
    </submittedName>
</protein>
<gene>
    <name evidence="4" type="ORF">AK812_SmicGene10721</name>
</gene>
<dbReference type="InterPro" id="IPR002885">
    <property type="entry name" value="PPR_rpt"/>
</dbReference>
<feature type="coiled-coil region" evidence="2">
    <location>
        <begin position="1374"/>
        <end position="1401"/>
    </location>
</feature>
<feature type="region of interest" description="Disordered" evidence="3">
    <location>
        <begin position="1405"/>
        <end position="1439"/>
    </location>
</feature>
<dbReference type="PANTHER" id="PTHR47447:SF17">
    <property type="entry name" value="OS12G0638900 PROTEIN"/>
    <property type="match status" value="1"/>
</dbReference>
<dbReference type="InterPro" id="IPR011990">
    <property type="entry name" value="TPR-like_helical_dom_sf"/>
</dbReference>
<feature type="compositionally biased region" description="Low complexity" evidence="3">
    <location>
        <begin position="1607"/>
        <end position="1619"/>
    </location>
</feature>
<sequence length="1656" mass="181559">MALCRCSGRRRLDAMPSTRLAAAASVEIPERFLEFPDRDDLLEELLRRLLTKATKLAGEPLIPLKCVLCRYDDNLASCALHSHPLQQLTLALGAERPMLLGDTALILPEGRAVRIERGVPHGVPEQHSPCGPRLSLNLFVASSWAARGRALLLGIVYALCVPLGPARTFGRGLPAPGECPEEETSPSAKRRRQKTSVPSELPADWGVDGRVALDFAGLSAGAREVCFERLRKVFEEGAKVRDINRYCSTVIKAGSAFVSGAAKRLGAQCPLAQALGKGWPAVAKVLAKDQAVGGQGLVKAIALACQQQTPEALELFSQLPEHLQPNRYTYTALFDAVVKGGGPQTVLWALWNHLQRSKVTADLQLMSTMLQGCSDASVVEELLGELDWQGLTPNLEVLSSMLGCLRRAGAATKKTWEVLQVAKSCELSLDCQLLVQVVTALGFANDTGAVVLLMESVREVYKVEPDVFLYTAAISQCARAGDVAGAETVIRLMQQVEPNEHTHCAIIAVYSKAGKLLEAVRHFQEANEKVGAAKVDKWQKRDGVITHVPTSTVDDPSTGERLAFQPGNDDVAVAACVQRMMGRLKYEPQLWQYDPEISQEEREDRLQFHTEKKALAWALKHFPKDSKMDVAQRSVSMNSPRASAHVAIGGECCHEAENVSRAVTVDVGVRLNCSPPILGIAPGTMLSAFPGWGKDGAEAHERVTPEMWCVTKEDTIGPNMYNVVDNYIKPLCQQAGNSSWALLRNPDGLRCDLFITHGWAEGIYEFIDKVLASWPHGATAAWCCVLANPQNLNIGRMLQSPQSSPFATALKAARSVMVVANRTGSIYARIWCTYEAYLAFMWDKPIFTAHPPRRGWVRAVHAMTMESAIKGLEGIFQASGGLDFETARSVAIGLGSPVFVLPYLTSRLYHWSQKRSECNDLGQGFISILHAEASDPQDKQNILQDIGSSTEDVDDFIRLLLQTTVVTPDTKQAKALGVRFSGVADWSLPLLVAVYWHLVWPTQLFSGEHVDCNLSMICFIACSIAWMTSDFFHKAFIRSVLTKLGIFLLILHAPMLVPGVFEFDIVTNAGTTALEQVVVDIVGVFATACCLLGVSGLARIPRLGCSMASLLTPGAPDFSSWMPACGGMSLTLLERLLGLDEIVLARTPAKLLVPGPGAAYRDVEFGRAGVRTAGAGNQGLQTGDFPATRRWPSLTLPLDMSRMDLGATPTAAGGFGVQEVSFGHDAQLLARAGAAMEHSGEKEEAKEVGQLFRYARWPAANYGRVANISFAIAKEVQSVDGRYLEESGNARMASTTMLRASSSLSPVRRVLDTEEVHEAQAASSVKHFWPTALLEVPLRPLLTMLAERIAGMMDNLRDEMVSMLRDHEERGCLITELQDQLKTQSMKVEDLEKQVEELKELLASWHTPDSPESQETRTPPCQGSPVHSEPDSEAAEPRPSEVAKLLLQQIFFRVGKADKAEESKESKEEVEPVKAVKCQMTEITVASHVAQWRCVWRQGMDVRSGPYVARSGIVGFLKSGQVFTVSEEKIGQQGTVFLKLADGDGWVFTQSRAGTFCVRAGDEWQSWRSGAQKVSQEDEAWTWKDQGQDDTRGSWSRSSWQERETRSSWTSQSTPSSSWAKDAWGHGQQDEEEQDGYTKNWGNRSWNQSRKWPSSS</sequence>
<evidence type="ECO:0000313" key="5">
    <source>
        <dbReference type="Proteomes" id="UP000186817"/>
    </source>
</evidence>
<name>A0A1Q9EF11_SYMMI</name>
<evidence type="ECO:0000313" key="4">
    <source>
        <dbReference type="EMBL" id="OLQ06036.1"/>
    </source>
</evidence>
<reference evidence="4 5" key="1">
    <citation type="submission" date="2016-02" db="EMBL/GenBank/DDBJ databases">
        <title>Genome analysis of coral dinoflagellate symbionts highlights evolutionary adaptations to a symbiotic lifestyle.</title>
        <authorList>
            <person name="Aranda M."/>
            <person name="Li Y."/>
            <person name="Liew Y.J."/>
            <person name="Baumgarten S."/>
            <person name="Simakov O."/>
            <person name="Wilson M."/>
            <person name="Piel J."/>
            <person name="Ashoor H."/>
            <person name="Bougouffa S."/>
            <person name="Bajic V.B."/>
            <person name="Ryu T."/>
            <person name="Ravasi T."/>
            <person name="Bayer T."/>
            <person name="Micklem G."/>
            <person name="Kim H."/>
            <person name="Bhak J."/>
            <person name="Lajeunesse T.C."/>
            <person name="Voolstra C.R."/>
        </authorList>
    </citation>
    <scope>NUCLEOTIDE SEQUENCE [LARGE SCALE GENOMIC DNA]</scope>
    <source>
        <strain evidence="4 5">CCMP2467</strain>
    </source>
</reference>
<evidence type="ECO:0000256" key="3">
    <source>
        <dbReference type="SAM" id="MobiDB-lite"/>
    </source>
</evidence>
<evidence type="ECO:0000256" key="1">
    <source>
        <dbReference type="ARBA" id="ARBA00022737"/>
    </source>
</evidence>
<proteinExistence type="predicted"/>
<dbReference type="OrthoDB" id="440231at2759"/>
<keyword evidence="1" id="KW-0677">Repeat</keyword>
<keyword evidence="5" id="KW-1185">Reference proteome</keyword>